<proteinExistence type="predicted"/>
<accession>A0A0L8FQW1</accession>
<organism evidence="1">
    <name type="scientific">Octopus bimaculoides</name>
    <name type="common">California two-spotted octopus</name>
    <dbReference type="NCBI Taxonomy" id="37653"/>
    <lineage>
        <taxon>Eukaryota</taxon>
        <taxon>Metazoa</taxon>
        <taxon>Spiralia</taxon>
        <taxon>Lophotrochozoa</taxon>
        <taxon>Mollusca</taxon>
        <taxon>Cephalopoda</taxon>
        <taxon>Coleoidea</taxon>
        <taxon>Octopodiformes</taxon>
        <taxon>Octopoda</taxon>
        <taxon>Incirrata</taxon>
        <taxon>Octopodidae</taxon>
        <taxon>Octopus</taxon>
    </lineage>
</organism>
<dbReference type="EMBL" id="KQ427699">
    <property type="protein sequence ID" value="KOF66785.1"/>
    <property type="molecule type" value="Genomic_DNA"/>
</dbReference>
<evidence type="ECO:0000313" key="1">
    <source>
        <dbReference type="EMBL" id="KOF66785.1"/>
    </source>
</evidence>
<name>A0A0L8FQW1_OCTBM</name>
<dbReference type="AlphaFoldDB" id="A0A0L8FQW1"/>
<reference evidence="1" key="1">
    <citation type="submission" date="2015-07" db="EMBL/GenBank/DDBJ databases">
        <title>MeaNS - Measles Nucleotide Surveillance Program.</title>
        <authorList>
            <person name="Tran T."/>
            <person name="Druce J."/>
        </authorList>
    </citation>
    <scope>NUCLEOTIDE SEQUENCE</scope>
    <source>
        <strain evidence="1">UCB-OBI-ISO-001</strain>
        <tissue evidence="1">Gonad</tissue>
    </source>
</reference>
<dbReference type="EMBL" id="KQ427699">
    <property type="protein sequence ID" value="KOF66786.1"/>
    <property type="molecule type" value="Genomic_DNA"/>
</dbReference>
<protein>
    <submittedName>
        <fullName evidence="1">Uncharacterized protein</fullName>
    </submittedName>
</protein>
<sequence length="53" mass="5957">MFSQKIMLNAVNIFDSVISIPSLIYLQPKPSLKLSFCHQRTGVFNVCNMGIVI</sequence>
<gene>
    <name evidence="1" type="ORF">OCBIM_22011282mg</name>
</gene>